<gene>
    <name evidence="1" type="ORF">CMV_012632</name>
</gene>
<sequence length="109" mass="12041">MPIFFSILIDDEVIMWPEGMHTLLWSILLGDFSQPTQTSSTTSTFAHEQGQCPGFLCSPPTNALIWLWTDLPVCFFQLVLDAANTACGWMGASKNQTLPVDGYGLIKTL</sequence>
<accession>A0A8J4REF8</accession>
<evidence type="ECO:0000313" key="1">
    <source>
        <dbReference type="EMBL" id="KAF3962914.1"/>
    </source>
</evidence>
<reference evidence="1" key="1">
    <citation type="submission" date="2020-03" db="EMBL/GenBank/DDBJ databases">
        <title>Castanea mollissima Vanexum genome sequencing.</title>
        <authorList>
            <person name="Staton M."/>
        </authorList>
    </citation>
    <scope>NUCLEOTIDE SEQUENCE</scope>
    <source>
        <tissue evidence="1">Leaf</tissue>
    </source>
</reference>
<proteinExistence type="predicted"/>
<comment type="caution">
    <text evidence="1">The sequence shown here is derived from an EMBL/GenBank/DDBJ whole genome shotgun (WGS) entry which is preliminary data.</text>
</comment>
<dbReference type="AlphaFoldDB" id="A0A8J4REF8"/>
<organism evidence="1 2">
    <name type="scientific">Castanea mollissima</name>
    <name type="common">Chinese chestnut</name>
    <dbReference type="NCBI Taxonomy" id="60419"/>
    <lineage>
        <taxon>Eukaryota</taxon>
        <taxon>Viridiplantae</taxon>
        <taxon>Streptophyta</taxon>
        <taxon>Embryophyta</taxon>
        <taxon>Tracheophyta</taxon>
        <taxon>Spermatophyta</taxon>
        <taxon>Magnoliopsida</taxon>
        <taxon>eudicotyledons</taxon>
        <taxon>Gunneridae</taxon>
        <taxon>Pentapetalae</taxon>
        <taxon>rosids</taxon>
        <taxon>fabids</taxon>
        <taxon>Fagales</taxon>
        <taxon>Fagaceae</taxon>
        <taxon>Castanea</taxon>
    </lineage>
</organism>
<name>A0A8J4REF8_9ROSI</name>
<evidence type="ECO:0000313" key="2">
    <source>
        <dbReference type="Proteomes" id="UP000737018"/>
    </source>
</evidence>
<dbReference type="EMBL" id="JRKL02001635">
    <property type="protein sequence ID" value="KAF3962914.1"/>
    <property type="molecule type" value="Genomic_DNA"/>
</dbReference>
<dbReference type="Proteomes" id="UP000737018">
    <property type="component" value="Unassembled WGS sequence"/>
</dbReference>
<protein>
    <submittedName>
        <fullName evidence="1">Uncharacterized protein</fullName>
    </submittedName>
</protein>
<keyword evidence="2" id="KW-1185">Reference proteome</keyword>